<gene>
    <name evidence="2" type="ORF">ICN82_02955</name>
</gene>
<evidence type="ECO:0000256" key="1">
    <source>
        <dbReference type="SAM" id="SignalP"/>
    </source>
</evidence>
<dbReference type="Proteomes" id="UP000609121">
    <property type="component" value="Unassembled WGS sequence"/>
</dbReference>
<evidence type="ECO:0008006" key="4">
    <source>
        <dbReference type="Google" id="ProtNLM"/>
    </source>
</evidence>
<protein>
    <recommendedName>
        <fullName evidence="4">DUF2059 domain-containing protein</fullName>
    </recommendedName>
</protein>
<reference evidence="2" key="1">
    <citation type="submission" date="2020-09" db="EMBL/GenBank/DDBJ databases">
        <title>A novel bacterium of genus Mangrovicoccus, isolated from South China Sea.</title>
        <authorList>
            <person name="Huang H."/>
            <person name="Mo K."/>
            <person name="Hu Y."/>
        </authorList>
    </citation>
    <scope>NUCLEOTIDE SEQUENCE</scope>
    <source>
        <strain evidence="2">HB182678</strain>
    </source>
</reference>
<name>A0A8J6YTF0_9RHOB</name>
<keyword evidence="3" id="KW-1185">Reference proteome</keyword>
<evidence type="ECO:0000313" key="3">
    <source>
        <dbReference type="Proteomes" id="UP000609121"/>
    </source>
</evidence>
<dbReference type="RefSeq" id="WP_193179441.1">
    <property type="nucleotide sequence ID" value="NZ_JACVXA010000006.1"/>
</dbReference>
<sequence length="271" mass="28619">MIARLFAAAIVAALPLGAAAQSALGAEKILETVRIGELLEIMAEESRRHGAELDRDLLDGRGGTAWARIVAGINDPARWEDRLGASLETALSDDVAGRVEAFFGSEQGGRIVELELSARRALLEEGVEEASLERVETLRSGAAPFYGQLERFVEVNGLIDANVVGALNASVAFLQGLNEGAGGGAAPDPLADALAQEPEIREATTDWVYSFAGLAYAPLASDDMEAYIAFSESEAGHVFNAALFAAFDEMFAETSRATGQALGQMMLSQDL</sequence>
<comment type="caution">
    <text evidence="2">The sequence shown here is derived from an EMBL/GenBank/DDBJ whole genome shotgun (WGS) entry which is preliminary data.</text>
</comment>
<feature type="chain" id="PRO_5035229791" description="DUF2059 domain-containing protein" evidence="1">
    <location>
        <begin position="21"/>
        <end position="271"/>
    </location>
</feature>
<accession>A0A8J6YTF0</accession>
<keyword evidence="1" id="KW-0732">Signal</keyword>
<proteinExistence type="predicted"/>
<evidence type="ECO:0000313" key="2">
    <source>
        <dbReference type="EMBL" id="MBE3637162.1"/>
    </source>
</evidence>
<dbReference type="AlphaFoldDB" id="A0A8J6YTF0"/>
<feature type="signal peptide" evidence="1">
    <location>
        <begin position="1"/>
        <end position="20"/>
    </location>
</feature>
<organism evidence="2 3">
    <name type="scientific">Mangrovicoccus algicola</name>
    <dbReference type="NCBI Taxonomy" id="2771008"/>
    <lineage>
        <taxon>Bacteria</taxon>
        <taxon>Pseudomonadati</taxon>
        <taxon>Pseudomonadota</taxon>
        <taxon>Alphaproteobacteria</taxon>
        <taxon>Rhodobacterales</taxon>
        <taxon>Paracoccaceae</taxon>
        <taxon>Mangrovicoccus</taxon>
    </lineage>
</organism>
<dbReference type="EMBL" id="JACVXA010000006">
    <property type="protein sequence ID" value="MBE3637162.1"/>
    <property type="molecule type" value="Genomic_DNA"/>
</dbReference>